<evidence type="ECO:0000256" key="1">
    <source>
        <dbReference type="SAM" id="MobiDB-lite"/>
    </source>
</evidence>
<sequence length="150" mass="16806">MAQQDDYYGGYNEQPGQHMEEHLMEALDFHVQDSVNKALVKALCPFAQPIFHFGLRRFGAGLGNPTPNEVNLNEPGRTDLDLFEHTINTVLNDHEYSAFLSHGADPMAQSPYEFTVTSSNSDSEDESSSDKRKGKRKCKTHRSENSDPSS</sequence>
<dbReference type="AlphaFoldDB" id="A0AAV7S9Q4"/>
<feature type="compositionally biased region" description="Basic and acidic residues" evidence="1">
    <location>
        <begin position="141"/>
        <end position="150"/>
    </location>
</feature>
<organism evidence="2 3">
    <name type="scientific">Pleurodeles waltl</name>
    <name type="common">Iberian ribbed newt</name>
    <dbReference type="NCBI Taxonomy" id="8319"/>
    <lineage>
        <taxon>Eukaryota</taxon>
        <taxon>Metazoa</taxon>
        <taxon>Chordata</taxon>
        <taxon>Craniata</taxon>
        <taxon>Vertebrata</taxon>
        <taxon>Euteleostomi</taxon>
        <taxon>Amphibia</taxon>
        <taxon>Batrachia</taxon>
        <taxon>Caudata</taxon>
        <taxon>Salamandroidea</taxon>
        <taxon>Salamandridae</taxon>
        <taxon>Pleurodelinae</taxon>
        <taxon>Pleurodeles</taxon>
    </lineage>
</organism>
<accession>A0AAV7S9Q4</accession>
<protein>
    <submittedName>
        <fullName evidence="2">Uncharacterized protein</fullName>
    </submittedName>
</protein>
<reference evidence="2" key="1">
    <citation type="journal article" date="2022" name="bioRxiv">
        <title>Sequencing and chromosome-scale assembly of the giantPleurodeles waltlgenome.</title>
        <authorList>
            <person name="Brown T."/>
            <person name="Elewa A."/>
            <person name="Iarovenko S."/>
            <person name="Subramanian E."/>
            <person name="Araus A.J."/>
            <person name="Petzold A."/>
            <person name="Susuki M."/>
            <person name="Suzuki K.-i.T."/>
            <person name="Hayashi T."/>
            <person name="Toyoda A."/>
            <person name="Oliveira C."/>
            <person name="Osipova E."/>
            <person name="Leigh N.D."/>
            <person name="Simon A."/>
            <person name="Yun M.H."/>
        </authorList>
    </citation>
    <scope>NUCLEOTIDE SEQUENCE</scope>
    <source>
        <strain evidence="2">20211129_DDA</strain>
        <tissue evidence="2">Liver</tissue>
    </source>
</reference>
<name>A0AAV7S9Q4_PLEWA</name>
<keyword evidence="3" id="KW-1185">Reference proteome</keyword>
<dbReference type="EMBL" id="JANPWB010000008">
    <property type="protein sequence ID" value="KAJ1160922.1"/>
    <property type="molecule type" value="Genomic_DNA"/>
</dbReference>
<proteinExistence type="predicted"/>
<comment type="caution">
    <text evidence="2">The sequence shown here is derived from an EMBL/GenBank/DDBJ whole genome shotgun (WGS) entry which is preliminary data.</text>
</comment>
<evidence type="ECO:0000313" key="2">
    <source>
        <dbReference type="EMBL" id="KAJ1160922.1"/>
    </source>
</evidence>
<feature type="region of interest" description="Disordered" evidence="1">
    <location>
        <begin position="109"/>
        <end position="150"/>
    </location>
</feature>
<dbReference type="Proteomes" id="UP001066276">
    <property type="component" value="Chromosome 4_2"/>
</dbReference>
<gene>
    <name evidence="2" type="ORF">NDU88_001412</name>
</gene>
<evidence type="ECO:0000313" key="3">
    <source>
        <dbReference type="Proteomes" id="UP001066276"/>
    </source>
</evidence>